<dbReference type="PANTHER" id="PTHR11256">
    <property type="entry name" value="BCL-2 RELATED"/>
    <property type="match status" value="1"/>
</dbReference>
<dbReference type="InterPro" id="IPR013281">
    <property type="entry name" value="Apop_reg_Mc1"/>
</dbReference>
<feature type="compositionally biased region" description="Acidic residues" evidence="12">
    <location>
        <begin position="63"/>
        <end position="72"/>
    </location>
</feature>
<keyword evidence="10" id="KW-0832">Ubl conjugation</keyword>
<dbReference type="GO" id="GO:0015267">
    <property type="term" value="F:channel activity"/>
    <property type="evidence" value="ECO:0007669"/>
    <property type="project" value="TreeGrafter"/>
</dbReference>
<dbReference type="GO" id="GO:0008053">
    <property type="term" value="P:mitochondrial fusion"/>
    <property type="evidence" value="ECO:0007669"/>
    <property type="project" value="TreeGrafter"/>
</dbReference>
<evidence type="ECO:0000256" key="11">
    <source>
        <dbReference type="ARBA" id="ARBA00023242"/>
    </source>
</evidence>
<accession>A0AAV7AFL9</accession>
<dbReference type="PRINTS" id="PR01862">
    <property type="entry name" value="BCL2FAMILY"/>
</dbReference>
<dbReference type="GO" id="GO:0005654">
    <property type="term" value="C:nucleoplasm"/>
    <property type="evidence" value="ECO:0007669"/>
    <property type="project" value="UniProtKB-SubCell"/>
</dbReference>
<feature type="domain" description="Bcl-2 Bcl-2 homology region 1-3" evidence="13">
    <location>
        <begin position="128"/>
        <end position="227"/>
    </location>
</feature>
<evidence type="ECO:0000256" key="8">
    <source>
        <dbReference type="ARBA" id="ARBA00022703"/>
    </source>
</evidence>
<dbReference type="GO" id="GO:0042981">
    <property type="term" value="P:regulation of apoptotic process"/>
    <property type="evidence" value="ECO:0007669"/>
    <property type="project" value="InterPro"/>
</dbReference>
<dbReference type="Pfam" id="PF00452">
    <property type="entry name" value="Bcl-2"/>
    <property type="match status" value="1"/>
</dbReference>
<dbReference type="GO" id="GO:0051400">
    <property type="term" value="F:BH domain binding"/>
    <property type="evidence" value="ECO:0007669"/>
    <property type="project" value="TreeGrafter"/>
</dbReference>
<dbReference type="GO" id="GO:0030154">
    <property type="term" value="P:cell differentiation"/>
    <property type="evidence" value="ECO:0007669"/>
    <property type="project" value="UniProtKB-KW"/>
</dbReference>
<keyword evidence="5" id="KW-0963">Cytoplasm</keyword>
<dbReference type="CDD" id="cd06845">
    <property type="entry name" value="Bcl-2_like"/>
    <property type="match status" value="1"/>
</dbReference>
<dbReference type="Gene3D" id="1.10.437.10">
    <property type="entry name" value="Blc2-like"/>
    <property type="match status" value="1"/>
</dbReference>
<dbReference type="PRINTS" id="PR01866">
    <property type="entry name" value="APOPREGMCL1"/>
</dbReference>
<dbReference type="EMBL" id="WNYA01000007">
    <property type="protein sequence ID" value="KAG8560341.1"/>
    <property type="molecule type" value="Genomic_DNA"/>
</dbReference>
<comment type="caution">
    <text evidence="14">The sequence shown here is derived from an EMBL/GenBank/DDBJ whole genome shotgun (WGS) entry which is preliminary data.</text>
</comment>
<feature type="compositionally biased region" description="Polar residues" evidence="12">
    <location>
        <begin position="49"/>
        <end position="62"/>
    </location>
</feature>
<evidence type="ECO:0000256" key="1">
    <source>
        <dbReference type="ARBA" id="ARBA00004496"/>
    </source>
</evidence>
<evidence type="ECO:0000259" key="13">
    <source>
        <dbReference type="SMART" id="SM00337"/>
    </source>
</evidence>
<evidence type="ECO:0000256" key="7">
    <source>
        <dbReference type="ARBA" id="ARBA00022553"/>
    </source>
</evidence>
<dbReference type="GO" id="GO:0008630">
    <property type="term" value="P:intrinsic apoptotic signaling pathway in response to DNA damage"/>
    <property type="evidence" value="ECO:0007669"/>
    <property type="project" value="TreeGrafter"/>
</dbReference>
<dbReference type="InterPro" id="IPR026298">
    <property type="entry name" value="Bcl-2_fam"/>
</dbReference>
<gene>
    <name evidence="14" type="ORF">GDO81_014932</name>
</gene>
<evidence type="ECO:0000313" key="15">
    <source>
        <dbReference type="Proteomes" id="UP000824782"/>
    </source>
</evidence>
<reference evidence="14" key="1">
    <citation type="thesis" date="2020" institute="ProQuest LLC" country="789 East Eisenhower Parkway, Ann Arbor, MI, USA">
        <title>Comparative Genomics and Chromosome Evolution.</title>
        <authorList>
            <person name="Mudd A.B."/>
        </authorList>
    </citation>
    <scope>NUCLEOTIDE SEQUENCE</scope>
    <source>
        <strain evidence="14">237g6f4</strain>
        <tissue evidence="14">Blood</tissue>
    </source>
</reference>
<comment type="similarity">
    <text evidence="3">Belongs to the Bcl-2 family.</text>
</comment>
<dbReference type="InterPro" id="IPR046371">
    <property type="entry name" value="Bcl-2_BH1-3"/>
</dbReference>
<dbReference type="GO" id="GO:0005741">
    <property type="term" value="C:mitochondrial outer membrane"/>
    <property type="evidence" value="ECO:0007669"/>
    <property type="project" value="TreeGrafter"/>
</dbReference>
<dbReference type="SUPFAM" id="SSF56854">
    <property type="entry name" value="Bcl-2 inhibitors of programmed cell death"/>
    <property type="match status" value="1"/>
</dbReference>
<dbReference type="AlphaFoldDB" id="A0AAV7AFL9"/>
<keyword evidence="4" id="KW-0217">Developmental protein</keyword>
<organism evidence="14 15">
    <name type="scientific">Engystomops pustulosus</name>
    <name type="common">Tungara frog</name>
    <name type="synonym">Physalaemus pustulosus</name>
    <dbReference type="NCBI Taxonomy" id="76066"/>
    <lineage>
        <taxon>Eukaryota</taxon>
        <taxon>Metazoa</taxon>
        <taxon>Chordata</taxon>
        <taxon>Craniata</taxon>
        <taxon>Vertebrata</taxon>
        <taxon>Euteleostomi</taxon>
        <taxon>Amphibia</taxon>
        <taxon>Batrachia</taxon>
        <taxon>Anura</taxon>
        <taxon>Neobatrachia</taxon>
        <taxon>Hyloidea</taxon>
        <taxon>Leptodactylidae</taxon>
        <taxon>Leiuperinae</taxon>
        <taxon>Engystomops</taxon>
    </lineage>
</organism>
<dbReference type="InterPro" id="IPR036834">
    <property type="entry name" value="Bcl-2-like_sf"/>
</dbReference>
<keyword evidence="9" id="KW-0221">Differentiation</keyword>
<dbReference type="PROSITE" id="PS01080">
    <property type="entry name" value="BH1"/>
    <property type="match status" value="1"/>
</dbReference>
<evidence type="ECO:0000313" key="14">
    <source>
        <dbReference type="EMBL" id="KAG8560341.1"/>
    </source>
</evidence>
<dbReference type="Proteomes" id="UP000824782">
    <property type="component" value="Unassembled WGS sequence"/>
</dbReference>
<comment type="subcellular location">
    <subcellularLocation>
        <location evidence="1">Cytoplasm</location>
    </subcellularLocation>
    <subcellularLocation>
        <location evidence="2">Nucleus</location>
        <location evidence="2">Nucleoplasm</location>
    </subcellularLocation>
</comment>
<evidence type="ECO:0000256" key="10">
    <source>
        <dbReference type="ARBA" id="ARBA00022843"/>
    </source>
</evidence>
<evidence type="ECO:0000256" key="9">
    <source>
        <dbReference type="ARBA" id="ARBA00022782"/>
    </source>
</evidence>
<evidence type="ECO:0000256" key="12">
    <source>
        <dbReference type="SAM" id="MobiDB-lite"/>
    </source>
</evidence>
<evidence type="ECO:0000256" key="3">
    <source>
        <dbReference type="ARBA" id="ARBA00009458"/>
    </source>
</evidence>
<sequence length="265" mass="29629">MMNAAMIRKPAGIIPYLYTAGGGSLLPKDGQVAPYPGPVELHKDWGTRQGYNGTGSLPSSQSELDEDEDMDLQSDSRGSTSPPLTPTDSFIHDELYVETQRLLHTLYRESAGDKKMDGSSNPKALATLRRIGGEINDKHRMAFQGMLQKLSIQNREDIQKISEVPSMVFSDGITNWGRIVTLISFGAFVAKYLKSVHMENYIGTLADSFTNYLMAHKRTWIEEHHGWVSRRPHTAQTSNFGRVSGLFQCLAIRQVKLRFIIISPI</sequence>
<dbReference type="SMART" id="SM00337">
    <property type="entry name" value="BCL"/>
    <property type="match status" value="1"/>
</dbReference>
<dbReference type="GO" id="GO:0097192">
    <property type="term" value="P:extrinsic apoptotic signaling pathway in absence of ligand"/>
    <property type="evidence" value="ECO:0007669"/>
    <property type="project" value="TreeGrafter"/>
</dbReference>
<proteinExistence type="inferred from homology"/>
<feature type="region of interest" description="Disordered" evidence="12">
    <location>
        <begin position="39"/>
        <end position="90"/>
    </location>
</feature>
<dbReference type="PROSITE" id="PS50062">
    <property type="entry name" value="BCL2_FAMILY"/>
    <property type="match status" value="1"/>
</dbReference>
<feature type="compositionally biased region" description="Polar residues" evidence="12">
    <location>
        <begin position="73"/>
        <end position="88"/>
    </location>
</feature>
<keyword evidence="6" id="KW-1017">Isopeptide bond</keyword>
<keyword evidence="15" id="KW-1185">Reference proteome</keyword>
<dbReference type="GO" id="GO:0001836">
    <property type="term" value="P:release of cytochrome c from mitochondria"/>
    <property type="evidence" value="ECO:0007669"/>
    <property type="project" value="TreeGrafter"/>
</dbReference>
<dbReference type="InterPro" id="IPR002475">
    <property type="entry name" value="Bcl2-like"/>
</dbReference>
<protein>
    <recommendedName>
        <fullName evidence="13">Bcl-2 Bcl-2 homology region 1-3 domain-containing protein</fullName>
    </recommendedName>
</protein>
<evidence type="ECO:0000256" key="6">
    <source>
        <dbReference type="ARBA" id="ARBA00022499"/>
    </source>
</evidence>
<keyword evidence="11" id="KW-0539">Nucleus</keyword>
<keyword evidence="7" id="KW-0597">Phosphoprotein</keyword>
<evidence type="ECO:0000256" key="4">
    <source>
        <dbReference type="ARBA" id="ARBA00022473"/>
    </source>
</evidence>
<dbReference type="InterPro" id="IPR020717">
    <property type="entry name" value="Bcl2_BH1_motif_CS"/>
</dbReference>
<evidence type="ECO:0000256" key="5">
    <source>
        <dbReference type="ARBA" id="ARBA00022490"/>
    </source>
</evidence>
<evidence type="ECO:0000256" key="2">
    <source>
        <dbReference type="ARBA" id="ARBA00004642"/>
    </source>
</evidence>
<name>A0AAV7AFL9_ENGPU</name>
<keyword evidence="8" id="KW-0053">Apoptosis</keyword>
<dbReference type="PANTHER" id="PTHR11256:SF46">
    <property type="entry name" value="INDUCED MYELOID LEUKEMIA CELL DIFFERENTIATION PROTEIN MCL-1"/>
    <property type="match status" value="1"/>
</dbReference>